<dbReference type="PROSITE" id="PS50157">
    <property type="entry name" value="ZINC_FINGER_C2H2_2"/>
    <property type="match status" value="2"/>
</dbReference>
<accession>A0A7S2TJX9</accession>
<evidence type="ECO:0000256" key="6">
    <source>
        <dbReference type="ARBA" id="ARBA00023015"/>
    </source>
</evidence>
<dbReference type="Pfam" id="PF00096">
    <property type="entry name" value="zf-C2H2"/>
    <property type="match status" value="2"/>
</dbReference>
<feature type="domain" description="C2H2-type" evidence="12">
    <location>
        <begin position="373"/>
        <end position="401"/>
    </location>
</feature>
<feature type="region of interest" description="Disordered" evidence="11">
    <location>
        <begin position="60"/>
        <end position="82"/>
    </location>
</feature>
<evidence type="ECO:0000256" key="10">
    <source>
        <dbReference type="PROSITE-ProRule" id="PRU00042"/>
    </source>
</evidence>
<evidence type="ECO:0000259" key="12">
    <source>
        <dbReference type="PROSITE" id="PS50157"/>
    </source>
</evidence>
<dbReference type="EMBL" id="HBHP01008278">
    <property type="protein sequence ID" value="CAD9754342.1"/>
    <property type="molecule type" value="Transcribed_RNA"/>
</dbReference>
<dbReference type="SMART" id="SM00355">
    <property type="entry name" value="ZnF_C2H2"/>
    <property type="match status" value="2"/>
</dbReference>
<dbReference type="GO" id="GO:0008270">
    <property type="term" value="F:zinc ion binding"/>
    <property type="evidence" value="ECO:0007669"/>
    <property type="project" value="UniProtKB-KW"/>
</dbReference>
<dbReference type="PROSITE" id="PS00028">
    <property type="entry name" value="ZINC_FINGER_C2H2_1"/>
    <property type="match status" value="2"/>
</dbReference>
<evidence type="ECO:0000256" key="3">
    <source>
        <dbReference type="ARBA" id="ARBA00022737"/>
    </source>
</evidence>
<feature type="region of interest" description="Disordered" evidence="11">
    <location>
        <begin position="254"/>
        <end position="278"/>
    </location>
</feature>
<dbReference type="InterPro" id="IPR013087">
    <property type="entry name" value="Znf_C2H2_type"/>
</dbReference>
<proteinExistence type="predicted"/>
<evidence type="ECO:0000256" key="2">
    <source>
        <dbReference type="ARBA" id="ARBA00022723"/>
    </source>
</evidence>
<dbReference type="PANTHER" id="PTHR23226">
    <property type="entry name" value="ZINC FINGER AND SCAN DOMAIN-CONTAINING"/>
    <property type="match status" value="1"/>
</dbReference>
<feature type="compositionally biased region" description="Polar residues" evidence="11">
    <location>
        <begin position="110"/>
        <end position="119"/>
    </location>
</feature>
<evidence type="ECO:0000256" key="8">
    <source>
        <dbReference type="ARBA" id="ARBA00023163"/>
    </source>
</evidence>
<dbReference type="FunFam" id="3.30.160.60:FF:001465">
    <property type="entry name" value="Zinc finger protein 560"/>
    <property type="match status" value="1"/>
</dbReference>
<keyword evidence="8" id="KW-0804">Transcription</keyword>
<keyword evidence="5" id="KW-0862">Zinc</keyword>
<evidence type="ECO:0000256" key="7">
    <source>
        <dbReference type="ARBA" id="ARBA00023125"/>
    </source>
</evidence>
<dbReference type="GO" id="GO:0000122">
    <property type="term" value="P:negative regulation of transcription by RNA polymerase II"/>
    <property type="evidence" value="ECO:0007669"/>
    <property type="project" value="UniProtKB-ARBA"/>
</dbReference>
<evidence type="ECO:0000256" key="9">
    <source>
        <dbReference type="ARBA" id="ARBA00023242"/>
    </source>
</evidence>
<keyword evidence="3" id="KW-0677">Repeat</keyword>
<keyword evidence="4 10" id="KW-0863">Zinc-finger</keyword>
<dbReference type="PANTHER" id="PTHR23226:SF416">
    <property type="entry name" value="FI01424P"/>
    <property type="match status" value="1"/>
</dbReference>
<dbReference type="GO" id="GO:0000978">
    <property type="term" value="F:RNA polymerase II cis-regulatory region sequence-specific DNA binding"/>
    <property type="evidence" value="ECO:0007669"/>
    <property type="project" value="TreeGrafter"/>
</dbReference>
<keyword evidence="6" id="KW-0805">Transcription regulation</keyword>
<name>A0A7S2TJX9_9EUKA</name>
<keyword evidence="2" id="KW-0479">Metal-binding</keyword>
<evidence type="ECO:0000256" key="11">
    <source>
        <dbReference type="SAM" id="MobiDB-lite"/>
    </source>
</evidence>
<keyword evidence="7" id="KW-0238">DNA-binding</keyword>
<comment type="subcellular location">
    <subcellularLocation>
        <location evidence="1">Nucleus</location>
    </subcellularLocation>
</comment>
<dbReference type="AlphaFoldDB" id="A0A7S2TJX9"/>
<keyword evidence="9" id="KW-0539">Nucleus</keyword>
<dbReference type="GO" id="GO:0005634">
    <property type="term" value="C:nucleus"/>
    <property type="evidence" value="ECO:0007669"/>
    <property type="project" value="UniProtKB-SubCell"/>
</dbReference>
<dbReference type="InterPro" id="IPR036236">
    <property type="entry name" value="Znf_C2H2_sf"/>
</dbReference>
<feature type="domain" description="C2H2-type" evidence="12">
    <location>
        <begin position="345"/>
        <end position="372"/>
    </location>
</feature>
<evidence type="ECO:0000256" key="5">
    <source>
        <dbReference type="ARBA" id="ARBA00022833"/>
    </source>
</evidence>
<protein>
    <recommendedName>
        <fullName evidence="12">C2H2-type domain-containing protein</fullName>
    </recommendedName>
</protein>
<dbReference type="FunFam" id="3.30.160.60:FF:000130">
    <property type="entry name" value="Spalt-like transcription factor 4"/>
    <property type="match status" value="1"/>
</dbReference>
<dbReference type="Gene3D" id="3.30.160.60">
    <property type="entry name" value="Classic Zinc Finger"/>
    <property type="match status" value="2"/>
</dbReference>
<reference evidence="13" key="1">
    <citation type="submission" date="2021-01" db="EMBL/GenBank/DDBJ databases">
        <authorList>
            <person name="Corre E."/>
            <person name="Pelletier E."/>
            <person name="Niang G."/>
            <person name="Scheremetjew M."/>
            <person name="Finn R."/>
            <person name="Kale V."/>
            <person name="Holt S."/>
            <person name="Cochrane G."/>
            <person name="Meng A."/>
            <person name="Brown T."/>
            <person name="Cohen L."/>
        </authorList>
    </citation>
    <scope>NUCLEOTIDE SEQUENCE</scope>
    <source>
        <strain evidence="13">CCMP622</strain>
    </source>
</reference>
<feature type="compositionally biased region" description="Polar residues" evidence="11">
    <location>
        <begin position="400"/>
        <end position="435"/>
    </location>
</feature>
<feature type="region of interest" description="Disordered" evidence="11">
    <location>
        <begin position="96"/>
        <end position="144"/>
    </location>
</feature>
<evidence type="ECO:0000256" key="1">
    <source>
        <dbReference type="ARBA" id="ARBA00004123"/>
    </source>
</evidence>
<evidence type="ECO:0000313" key="13">
    <source>
        <dbReference type="EMBL" id="CAD9754342.1"/>
    </source>
</evidence>
<feature type="region of interest" description="Disordered" evidence="11">
    <location>
        <begin position="395"/>
        <end position="435"/>
    </location>
</feature>
<evidence type="ECO:0000256" key="4">
    <source>
        <dbReference type="ARBA" id="ARBA00022771"/>
    </source>
</evidence>
<sequence>MDYLERCSPQGRRRYFDASQEHVGVNPITHWPQEELRMQKIASYGGGSSTHGTSNQYNKMTSGNGDASPMKYQEPSYPSPFQRRRQLRNLRRSRDFSPQFAGFPKGPNAPYNQDFNSKDSLGPNKEFYGPSMRHPAASSSQPGFQFASFDSQQQYFSQQRNSFNRSRRRGWSSITRMREAPGFNEMGQKPMDGFPQHNIPRLSVPAPTFQVAYSQQQPPQHPRFASVHQSARNQFSGEGKFEFSSGKSTTELKWSNPSLSGDMKSSSKFNSSFGTPNSSNIRKGMESMQIEQQAEEKITAPVVAAVKDCKPVKAVVLQQQLERSRGDGFIAFVPVTPGEVKPRKYKCLHCDKVFRQRSTVIAHVRTHTGEKPFKCSLCHRGFTQRSNLKRHEFTRHESHLNNSVASSDSGGKQQRKTTPSSNRAQASDNSKTIGR</sequence>
<dbReference type="GO" id="GO:0000981">
    <property type="term" value="F:DNA-binding transcription factor activity, RNA polymerase II-specific"/>
    <property type="evidence" value="ECO:0007669"/>
    <property type="project" value="TreeGrafter"/>
</dbReference>
<dbReference type="SUPFAM" id="SSF57667">
    <property type="entry name" value="beta-beta-alpha zinc fingers"/>
    <property type="match status" value="1"/>
</dbReference>
<organism evidence="13">
    <name type="scientific">Lotharella oceanica</name>
    <dbReference type="NCBI Taxonomy" id="641309"/>
    <lineage>
        <taxon>Eukaryota</taxon>
        <taxon>Sar</taxon>
        <taxon>Rhizaria</taxon>
        <taxon>Cercozoa</taxon>
        <taxon>Chlorarachniophyceae</taxon>
        <taxon>Lotharella</taxon>
    </lineage>
</organism>
<gene>
    <name evidence="13" type="ORF">LSP00402_LOCUS5168</name>
</gene>